<gene>
    <name evidence="3" type="ORF">PPERSA_09539</name>
</gene>
<name>A0A0V0QFK6_PSEPJ</name>
<proteinExistence type="predicted"/>
<accession>A0A0V0QFK6</accession>
<keyword evidence="4" id="KW-1185">Reference proteome</keyword>
<sequence length="284" mass="33929">MDQDKLVLFNQILKKLEEDHFKKYQKAEIDMENINIEKDYDLNTISYDQLKQIERQQEKRKFRQQLKNKRKLDSVVRIAKEVYKYRKEKQLPKPQKSKKKYKAVPANTLEFEVEERKKHKKSKVKEALQKYQQIQQKYYLEDEALREQQKQQNEEKINQLNQQQLNNQEQINSNYETVAEMTENEQHIIKVHKNFYFSEKNYLKGQKYNGMELQGIVAGFNEVQKSLALNLNEFKSKLVILALNNKETPIEGGTNEYIAKILEKCQQKNIPLIHASSRARLGKC</sequence>
<feature type="domain" description="Ribosomal protein eL8/eL30/eS12/Gadd45" evidence="2">
    <location>
        <begin position="212"/>
        <end position="284"/>
    </location>
</feature>
<dbReference type="AlphaFoldDB" id="A0A0V0QFK6"/>
<evidence type="ECO:0000313" key="3">
    <source>
        <dbReference type="EMBL" id="KRX00933.1"/>
    </source>
</evidence>
<comment type="caution">
    <text evidence="3">The sequence shown here is derived from an EMBL/GenBank/DDBJ whole genome shotgun (WGS) entry which is preliminary data.</text>
</comment>
<protein>
    <recommendedName>
        <fullName evidence="2">Ribosomal protein eL8/eL30/eS12/Gadd45 domain-containing protein</fullName>
    </recommendedName>
</protein>
<organism evidence="3 4">
    <name type="scientific">Pseudocohnilembus persalinus</name>
    <name type="common">Ciliate</name>
    <dbReference type="NCBI Taxonomy" id="266149"/>
    <lineage>
        <taxon>Eukaryota</taxon>
        <taxon>Sar</taxon>
        <taxon>Alveolata</taxon>
        <taxon>Ciliophora</taxon>
        <taxon>Intramacronucleata</taxon>
        <taxon>Oligohymenophorea</taxon>
        <taxon>Scuticociliatia</taxon>
        <taxon>Philasterida</taxon>
        <taxon>Pseudocohnilembidae</taxon>
        <taxon>Pseudocohnilembus</taxon>
    </lineage>
</organism>
<reference evidence="3 4" key="1">
    <citation type="journal article" date="2015" name="Sci. Rep.">
        <title>Genome of the facultative scuticociliatosis pathogen Pseudocohnilembus persalinus provides insight into its virulence through horizontal gene transfer.</title>
        <authorList>
            <person name="Xiong J."/>
            <person name="Wang G."/>
            <person name="Cheng J."/>
            <person name="Tian M."/>
            <person name="Pan X."/>
            <person name="Warren A."/>
            <person name="Jiang C."/>
            <person name="Yuan D."/>
            <person name="Miao W."/>
        </authorList>
    </citation>
    <scope>NUCLEOTIDE SEQUENCE [LARGE SCALE GENOMIC DNA]</scope>
    <source>
        <strain evidence="3">36N120E</strain>
    </source>
</reference>
<dbReference type="EMBL" id="LDAU01000180">
    <property type="protein sequence ID" value="KRX00933.1"/>
    <property type="molecule type" value="Genomic_DNA"/>
</dbReference>
<feature type="coiled-coil region" evidence="1">
    <location>
        <begin position="117"/>
        <end position="185"/>
    </location>
</feature>
<dbReference type="InterPro" id="IPR029064">
    <property type="entry name" value="Ribosomal_eL30-like_sf"/>
</dbReference>
<dbReference type="Pfam" id="PF01248">
    <property type="entry name" value="Ribosomal_L7Ae"/>
    <property type="match status" value="1"/>
</dbReference>
<evidence type="ECO:0000256" key="1">
    <source>
        <dbReference type="SAM" id="Coils"/>
    </source>
</evidence>
<dbReference type="Gene3D" id="3.30.1330.30">
    <property type="match status" value="1"/>
</dbReference>
<evidence type="ECO:0000259" key="2">
    <source>
        <dbReference type="Pfam" id="PF01248"/>
    </source>
</evidence>
<evidence type="ECO:0000313" key="4">
    <source>
        <dbReference type="Proteomes" id="UP000054937"/>
    </source>
</evidence>
<dbReference type="Proteomes" id="UP000054937">
    <property type="component" value="Unassembled WGS sequence"/>
</dbReference>
<dbReference type="SUPFAM" id="SSF55315">
    <property type="entry name" value="L30e-like"/>
    <property type="match status" value="1"/>
</dbReference>
<keyword evidence="1" id="KW-0175">Coiled coil</keyword>
<dbReference type="InterPro" id="IPR004038">
    <property type="entry name" value="Ribosomal_eL8/eL30/eS12/Gad45"/>
</dbReference>
<dbReference type="InParanoid" id="A0A0V0QFK6"/>
<dbReference type="OrthoDB" id="307027at2759"/>